<dbReference type="RefSeq" id="WP_130087624.1">
    <property type="nucleotide sequence ID" value="NZ_SEZJ01000009.1"/>
</dbReference>
<dbReference type="PANTHER" id="PTHR30329">
    <property type="entry name" value="STATOR ELEMENT OF FLAGELLAR MOTOR COMPLEX"/>
    <property type="match status" value="1"/>
</dbReference>
<dbReference type="PANTHER" id="PTHR30329:SF21">
    <property type="entry name" value="LIPOPROTEIN YIAD-RELATED"/>
    <property type="match status" value="1"/>
</dbReference>
<evidence type="ECO:0000256" key="3">
    <source>
        <dbReference type="ARBA" id="ARBA00023237"/>
    </source>
</evidence>
<dbReference type="PROSITE" id="PS51123">
    <property type="entry name" value="OMPA_2"/>
    <property type="match status" value="2"/>
</dbReference>
<evidence type="ECO:0000313" key="7">
    <source>
        <dbReference type="Proteomes" id="UP000293465"/>
    </source>
</evidence>
<evidence type="ECO:0000256" key="4">
    <source>
        <dbReference type="PROSITE-ProRule" id="PRU00473"/>
    </source>
</evidence>
<dbReference type="PROSITE" id="PS51257">
    <property type="entry name" value="PROKAR_LIPOPROTEIN"/>
    <property type="match status" value="1"/>
</dbReference>
<dbReference type="SUPFAM" id="SSF103088">
    <property type="entry name" value="OmpA-like"/>
    <property type="match status" value="2"/>
</dbReference>
<dbReference type="GeneID" id="56275741"/>
<gene>
    <name evidence="6" type="ORF">ERW49_11800</name>
</gene>
<name>A0A4Q5KKA8_9GAMM</name>
<proteinExistence type="predicted"/>
<protein>
    <submittedName>
        <fullName evidence="6">OmpA family protein</fullName>
    </submittedName>
</protein>
<dbReference type="InterPro" id="IPR050330">
    <property type="entry name" value="Bact_OuterMem_StrucFunc"/>
</dbReference>
<comment type="subcellular location">
    <subcellularLocation>
        <location evidence="1">Cell outer membrane</location>
    </subcellularLocation>
</comment>
<feature type="domain" description="OmpA-like" evidence="5">
    <location>
        <begin position="47"/>
        <end position="164"/>
    </location>
</feature>
<evidence type="ECO:0000256" key="1">
    <source>
        <dbReference type="ARBA" id="ARBA00004442"/>
    </source>
</evidence>
<evidence type="ECO:0000259" key="5">
    <source>
        <dbReference type="PROSITE" id="PS51123"/>
    </source>
</evidence>
<keyword evidence="2 4" id="KW-0472">Membrane</keyword>
<evidence type="ECO:0000256" key="2">
    <source>
        <dbReference type="ARBA" id="ARBA00023136"/>
    </source>
</evidence>
<dbReference type="Pfam" id="PF00691">
    <property type="entry name" value="OmpA"/>
    <property type="match status" value="2"/>
</dbReference>
<dbReference type="InterPro" id="IPR006665">
    <property type="entry name" value="OmpA-like"/>
</dbReference>
<reference evidence="6 7" key="1">
    <citation type="submission" date="2019-02" db="EMBL/GenBank/DDBJ databases">
        <title>Genome sequences of Aliivibrio finisterrensis strains from farmed Atlantic salmon.</title>
        <authorList>
            <person name="Bowman J.P."/>
        </authorList>
    </citation>
    <scope>NUCLEOTIDE SEQUENCE [LARGE SCALE GENOMIC DNA]</scope>
    <source>
        <strain evidence="6 7">A32</strain>
    </source>
</reference>
<keyword evidence="3" id="KW-0998">Cell outer membrane</keyword>
<dbReference type="CDD" id="cd07185">
    <property type="entry name" value="OmpA_C-like"/>
    <property type="match status" value="2"/>
</dbReference>
<dbReference type="PRINTS" id="PR01021">
    <property type="entry name" value="OMPADOMAIN"/>
</dbReference>
<dbReference type="InterPro" id="IPR036737">
    <property type="entry name" value="OmpA-like_sf"/>
</dbReference>
<dbReference type="GO" id="GO:0009279">
    <property type="term" value="C:cell outer membrane"/>
    <property type="evidence" value="ECO:0007669"/>
    <property type="project" value="UniProtKB-SubCell"/>
</dbReference>
<dbReference type="Gene3D" id="3.30.1330.60">
    <property type="entry name" value="OmpA-like domain"/>
    <property type="match status" value="2"/>
</dbReference>
<dbReference type="Proteomes" id="UP000293465">
    <property type="component" value="Unassembled WGS sequence"/>
</dbReference>
<evidence type="ECO:0000313" key="6">
    <source>
        <dbReference type="EMBL" id="RYU45975.1"/>
    </source>
</evidence>
<sequence length="315" mass="36277">MNRKKQLLVGLTLLSVFGCSTDTYVSQENIDKYDERVQKFLIAECLVPQREIQVAVAEHFEFDKSELMEADHTSLNQFINEIKKLKGRVAIVGHTDYQGSVKYNEQLSFRRAESIKAYLLQNLNAENYEWEIKYYGEKKPIAEGKTLEANAINRRAFLVFEQTVEKETNPACLPPEPKRKVYVTMASHFDFDKSILKEKDKVELDKLALKLEGLTGRILIAGHTDYQGSVSYNEKLAKERSIAVQEYLKTRVDPTQFVWEVKSFGENDPIVEEHSLKANAENRRAFVVFKEGPLPEEKIESLTETEKNESINNNE</sequence>
<feature type="domain" description="OmpA-like" evidence="5">
    <location>
        <begin position="176"/>
        <end position="293"/>
    </location>
</feature>
<accession>A0A4Q5KKA8</accession>
<dbReference type="InterPro" id="IPR006664">
    <property type="entry name" value="OMP_bac"/>
</dbReference>
<comment type="caution">
    <text evidence="6">The sequence shown here is derived from an EMBL/GenBank/DDBJ whole genome shotgun (WGS) entry which is preliminary data.</text>
</comment>
<dbReference type="AlphaFoldDB" id="A0A4Q5KKA8"/>
<dbReference type="OrthoDB" id="9792021at2"/>
<organism evidence="6 7">
    <name type="scientific">Aliivibrio finisterrensis</name>
    <dbReference type="NCBI Taxonomy" id="511998"/>
    <lineage>
        <taxon>Bacteria</taxon>
        <taxon>Pseudomonadati</taxon>
        <taxon>Pseudomonadota</taxon>
        <taxon>Gammaproteobacteria</taxon>
        <taxon>Vibrionales</taxon>
        <taxon>Vibrionaceae</taxon>
        <taxon>Aliivibrio</taxon>
    </lineage>
</organism>
<dbReference type="EMBL" id="SEZJ01000009">
    <property type="protein sequence ID" value="RYU45975.1"/>
    <property type="molecule type" value="Genomic_DNA"/>
</dbReference>